<dbReference type="InterPro" id="IPR011041">
    <property type="entry name" value="Quinoprot_gluc/sorb_DH_b-prop"/>
</dbReference>
<dbReference type="InterPro" id="IPR012938">
    <property type="entry name" value="Glc/Sorbosone_DH"/>
</dbReference>
<accession>A0ABW2UJI9</accession>
<evidence type="ECO:0000256" key="1">
    <source>
        <dbReference type="SAM" id="SignalP"/>
    </source>
</evidence>
<reference evidence="4" key="1">
    <citation type="journal article" date="2019" name="Int. J. Syst. Evol. Microbiol.">
        <title>The Global Catalogue of Microorganisms (GCM) 10K type strain sequencing project: providing services to taxonomists for standard genome sequencing and annotation.</title>
        <authorList>
            <consortium name="The Broad Institute Genomics Platform"/>
            <consortium name="The Broad Institute Genome Sequencing Center for Infectious Disease"/>
            <person name="Wu L."/>
            <person name="Ma J."/>
        </authorList>
    </citation>
    <scope>NUCLEOTIDE SEQUENCE [LARGE SCALE GENOMIC DNA]</scope>
    <source>
        <strain evidence="4">CGMCC 1.12750</strain>
    </source>
</reference>
<keyword evidence="1" id="KW-0732">Signal</keyword>
<evidence type="ECO:0000259" key="2">
    <source>
        <dbReference type="Pfam" id="PF07995"/>
    </source>
</evidence>
<dbReference type="Proteomes" id="UP001596516">
    <property type="component" value="Unassembled WGS sequence"/>
</dbReference>
<dbReference type="GO" id="GO:0016491">
    <property type="term" value="F:oxidoreductase activity"/>
    <property type="evidence" value="ECO:0007669"/>
    <property type="project" value="UniProtKB-KW"/>
</dbReference>
<name>A0ABW2UJI9_9RHOB</name>
<sequence length="373" mass="39932">MRPIMPVVLGTGLALAQFSAPALAQDGTLDASAGPLALTTVADALQEPWAIGFLTDGAFLVTERDGRLLHFDAEGNRTEVSGVPEVHAEGQGGLLDILVPEDFATTREIFFSFARAQDQGAGTALARARLDDGATALSEVEVIFEAADGGFTTGRHFGSRIVEGADGTLFLGLGDRGVDETAQDLGNHNGAIIRVNRDGTVPEDNPFQGQDDAQPEIWSYGHRNIQGMARDADGQLWASEHGARGGDEVNRVEPGLNYGWPVIAYGVNYDGSPIGIGTEAEGMEQPVHYWDPSPAPSGHMIYSGTLWPEWEGHHFIGTLQGDHIARLDPADWSEEQLGNDQTIRIRDVREAPDGSIWFLSIGEGAVMRLAPAE</sequence>
<feature type="signal peptide" evidence="1">
    <location>
        <begin position="1"/>
        <end position="24"/>
    </location>
</feature>
<dbReference type="EMBL" id="JBHTFQ010000006">
    <property type="protein sequence ID" value="MFC7704877.1"/>
    <property type="molecule type" value="Genomic_DNA"/>
</dbReference>
<gene>
    <name evidence="3" type="ORF">ACFQXB_11785</name>
</gene>
<evidence type="ECO:0000313" key="4">
    <source>
        <dbReference type="Proteomes" id="UP001596516"/>
    </source>
</evidence>
<protein>
    <submittedName>
        <fullName evidence="3">PQQ-dependent sugar dehydrogenase</fullName>
        <ecNumber evidence="3">1.1.5.-</ecNumber>
    </submittedName>
</protein>
<feature type="domain" description="Glucose/Sorbosone dehydrogenase" evidence="2">
    <location>
        <begin position="45"/>
        <end position="361"/>
    </location>
</feature>
<dbReference type="PANTHER" id="PTHR19328">
    <property type="entry name" value="HEDGEHOG-INTERACTING PROTEIN"/>
    <property type="match status" value="1"/>
</dbReference>
<organism evidence="3 4">
    <name type="scientific">Plastorhodobacter daqingensis</name>
    <dbReference type="NCBI Taxonomy" id="1387281"/>
    <lineage>
        <taxon>Bacteria</taxon>
        <taxon>Pseudomonadati</taxon>
        <taxon>Pseudomonadota</taxon>
        <taxon>Alphaproteobacteria</taxon>
        <taxon>Rhodobacterales</taxon>
        <taxon>Paracoccaceae</taxon>
        <taxon>Plastorhodobacter</taxon>
    </lineage>
</organism>
<feature type="chain" id="PRO_5046281918" evidence="1">
    <location>
        <begin position="25"/>
        <end position="373"/>
    </location>
</feature>
<dbReference type="PANTHER" id="PTHR19328:SF75">
    <property type="entry name" value="ALDOSE SUGAR DEHYDROGENASE YLII"/>
    <property type="match status" value="1"/>
</dbReference>
<keyword evidence="3" id="KW-0560">Oxidoreductase</keyword>
<keyword evidence="4" id="KW-1185">Reference proteome</keyword>
<dbReference type="Gene3D" id="2.120.10.30">
    <property type="entry name" value="TolB, C-terminal domain"/>
    <property type="match status" value="1"/>
</dbReference>
<dbReference type="InterPro" id="IPR011042">
    <property type="entry name" value="6-blade_b-propeller_TolB-like"/>
</dbReference>
<dbReference type="SUPFAM" id="SSF50952">
    <property type="entry name" value="Soluble quinoprotein glucose dehydrogenase"/>
    <property type="match status" value="1"/>
</dbReference>
<dbReference type="Pfam" id="PF07995">
    <property type="entry name" value="GSDH"/>
    <property type="match status" value="1"/>
</dbReference>
<comment type="caution">
    <text evidence="3">The sequence shown here is derived from an EMBL/GenBank/DDBJ whole genome shotgun (WGS) entry which is preliminary data.</text>
</comment>
<proteinExistence type="predicted"/>
<dbReference type="RefSeq" id="WP_377403757.1">
    <property type="nucleotide sequence ID" value="NZ_JBHTFQ010000006.1"/>
</dbReference>
<dbReference type="EC" id="1.1.5.-" evidence="3"/>
<evidence type="ECO:0000313" key="3">
    <source>
        <dbReference type="EMBL" id="MFC7704877.1"/>
    </source>
</evidence>